<evidence type="ECO:0000259" key="1">
    <source>
        <dbReference type="Pfam" id="PF13503"/>
    </source>
</evidence>
<name>A0ABV7RSU5_9GAMM</name>
<protein>
    <submittedName>
        <fullName evidence="2">DUF4123 domain-containing protein</fullName>
    </submittedName>
</protein>
<dbReference type="Proteomes" id="UP001595740">
    <property type="component" value="Unassembled WGS sequence"/>
</dbReference>
<organism evidence="2 3">
    <name type="scientific">Lysobacter cavernae</name>
    <dbReference type="NCBI Taxonomy" id="1685901"/>
    <lineage>
        <taxon>Bacteria</taxon>
        <taxon>Pseudomonadati</taxon>
        <taxon>Pseudomonadota</taxon>
        <taxon>Gammaproteobacteria</taxon>
        <taxon>Lysobacterales</taxon>
        <taxon>Lysobacteraceae</taxon>
        <taxon>Lysobacter</taxon>
    </lineage>
</organism>
<evidence type="ECO:0000313" key="2">
    <source>
        <dbReference type="EMBL" id="MFC3552430.1"/>
    </source>
</evidence>
<comment type="caution">
    <text evidence="2">The sequence shown here is derived from an EMBL/GenBank/DDBJ whole genome shotgun (WGS) entry which is preliminary data.</text>
</comment>
<reference evidence="3" key="1">
    <citation type="journal article" date="2019" name="Int. J. Syst. Evol. Microbiol.">
        <title>The Global Catalogue of Microorganisms (GCM) 10K type strain sequencing project: providing services to taxonomists for standard genome sequencing and annotation.</title>
        <authorList>
            <consortium name="The Broad Institute Genomics Platform"/>
            <consortium name="The Broad Institute Genome Sequencing Center for Infectious Disease"/>
            <person name="Wu L."/>
            <person name="Ma J."/>
        </authorList>
    </citation>
    <scope>NUCLEOTIDE SEQUENCE [LARGE SCALE GENOMIC DNA]</scope>
    <source>
        <strain evidence="3">KCTC 42875</strain>
    </source>
</reference>
<gene>
    <name evidence="2" type="ORF">ACFOLC_15605</name>
</gene>
<keyword evidence="3" id="KW-1185">Reference proteome</keyword>
<dbReference type="InterPro" id="IPR025391">
    <property type="entry name" value="DUF4123"/>
</dbReference>
<dbReference type="RefSeq" id="WP_386760191.1">
    <property type="nucleotide sequence ID" value="NZ_JBHRXK010000012.1"/>
</dbReference>
<evidence type="ECO:0000313" key="3">
    <source>
        <dbReference type="Proteomes" id="UP001595740"/>
    </source>
</evidence>
<accession>A0ABV7RSU5</accession>
<sequence>MNALYHRSLEEHAFAVVNPLQVPPAQWRDLPHRPLVPKTLAAQPHLLPILVDLGQMDATSRVGLLERSERWDRGYDEPFFSALLTTDATDSQVAQHLTRQMMVRGPAGGENLLRLFDPRVFRHLRWLLTPMQLDALLGPIDAWTWRDQHQSWKQQLRTTRVTMHWRPSGVQWDSLARLGLLNRVLKQLGRVEPALVCDDDLAQRADRLLRESWEVQGLVDEADRRIFAEQALRFHADIHRHPQLAQRLAQARAGECSYVGACSDLDDTSMRGLARQTAQDTTRTIA</sequence>
<feature type="domain" description="DUF4123" evidence="1">
    <location>
        <begin position="45"/>
        <end position="134"/>
    </location>
</feature>
<dbReference type="Pfam" id="PF13503">
    <property type="entry name" value="DUF4123"/>
    <property type="match status" value="1"/>
</dbReference>
<proteinExistence type="predicted"/>
<dbReference type="EMBL" id="JBHRXK010000012">
    <property type="protein sequence ID" value="MFC3552430.1"/>
    <property type="molecule type" value="Genomic_DNA"/>
</dbReference>